<dbReference type="EMBL" id="MT143887">
    <property type="protein sequence ID" value="QJB04646.1"/>
    <property type="molecule type" value="Genomic_DNA"/>
</dbReference>
<dbReference type="AlphaFoldDB" id="A0A6M3MH13"/>
<organism evidence="2">
    <name type="scientific">viral metagenome</name>
    <dbReference type="NCBI Taxonomy" id="1070528"/>
    <lineage>
        <taxon>unclassified sequences</taxon>
        <taxon>metagenomes</taxon>
        <taxon>organismal metagenomes</taxon>
    </lineage>
</organism>
<accession>A0A6M3MH13</accession>
<gene>
    <name evidence="1" type="ORF">MM171A00291_0034</name>
    <name evidence="2" type="ORF">MM171B00223_0023</name>
</gene>
<reference evidence="2" key="1">
    <citation type="submission" date="2020-03" db="EMBL/GenBank/DDBJ databases">
        <title>The deep terrestrial virosphere.</title>
        <authorList>
            <person name="Holmfeldt K."/>
            <person name="Nilsson E."/>
            <person name="Simone D."/>
            <person name="Lopez-Fernandez M."/>
            <person name="Wu X."/>
            <person name="de Brujin I."/>
            <person name="Lundin D."/>
            <person name="Andersson A."/>
            <person name="Bertilsson S."/>
            <person name="Dopson M."/>
        </authorList>
    </citation>
    <scope>NUCLEOTIDE SEQUENCE</scope>
    <source>
        <strain evidence="1">MM171A00291</strain>
        <strain evidence="2">MM171B00223</strain>
    </source>
</reference>
<proteinExistence type="predicted"/>
<name>A0A6M3MH13_9ZZZZ</name>
<evidence type="ECO:0000313" key="1">
    <source>
        <dbReference type="EMBL" id="QJB00726.1"/>
    </source>
</evidence>
<sequence>MNKILEKCDVIKNQCISDDGEMQDFVMFGFNANFKLLISQKQMEEIIPMSSEEIKKKYEKQFYEIFEKIFNVEIKQ</sequence>
<dbReference type="EMBL" id="MT143699">
    <property type="protein sequence ID" value="QJB00726.1"/>
    <property type="molecule type" value="Genomic_DNA"/>
</dbReference>
<protein>
    <submittedName>
        <fullName evidence="2">Uncharacterized protein</fullName>
    </submittedName>
</protein>
<evidence type="ECO:0000313" key="2">
    <source>
        <dbReference type="EMBL" id="QJB04646.1"/>
    </source>
</evidence>